<reference evidence="4" key="1">
    <citation type="journal article" date="2015" name="Insect Biochem. Mol. Biol.">
        <title>An insight into the sialome of the horse fly, Tabanus bromius.</title>
        <authorList>
            <person name="Ribeiro J.M."/>
            <person name="Kazimirova M."/>
            <person name="Takac P."/>
            <person name="Andersen J.F."/>
            <person name="Francischetti I.M."/>
        </authorList>
    </citation>
    <scope>NUCLEOTIDE SEQUENCE</scope>
</reference>
<feature type="compositionally biased region" description="Basic and acidic residues" evidence="1">
    <location>
        <begin position="279"/>
        <end position="292"/>
    </location>
</feature>
<keyword evidence="2" id="KW-1133">Transmembrane helix</keyword>
<evidence type="ECO:0000256" key="2">
    <source>
        <dbReference type="SAM" id="Phobius"/>
    </source>
</evidence>
<feature type="compositionally biased region" description="Basic residues" evidence="1">
    <location>
        <begin position="293"/>
        <end position="310"/>
    </location>
</feature>
<organism evidence="4">
    <name type="scientific">Tabanus bromius</name>
    <name type="common">Band-eyed brown horse fly</name>
    <dbReference type="NCBI Taxonomy" id="304241"/>
    <lineage>
        <taxon>Eukaryota</taxon>
        <taxon>Metazoa</taxon>
        <taxon>Ecdysozoa</taxon>
        <taxon>Arthropoda</taxon>
        <taxon>Hexapoda</taxon>
        <taxon>Insecta</taxon>
        <taxon>Pterygota</taxon>
        <taxon>Neoptera</taxon>
        <taxon>Endopterygota</taxon>
        <taxon>Diptera</taxon>
        <taxon>Brachycera</taxon>
        <taxon>Tabanomorpha</taxon>
        <taxon>Tabanoidea</taxon>
        <taxon>Tabanidae</taxon>
        <taxon>Tabanus</taxon>
    </lineage>
</organism>
<feature type="non-terminal residue" evidence="4">
    <location>
        <position position="405"/>
    </location>
</feature>
<sequence length="405" mass="46574">MHGVKRVITFCLLIVILPASLIIIPLYLRHTVFRDVVYEVAESDILEIRDGVSSIFCQEHSLRMNTSFNAFQMRGRPEISTNRKHIRLKKSMTLPDDTLEYWGFYLLKGAIVELKVCSRYDGSRILVVKGDRNLQTCGLLEHNKNKVGANFAEGHDKVQVTFETAAEVIVDPNDISQEFYETIPSDAENDVVNFQVDDSEKLNHGGEDYSEDRIEEKTIVASTRVNSLDISTGKHSTNAENSKHFHKDDKTDEIAIIDNKTEQTLNSNLGKVIETDKDTLNVSKEENSGEQRKLRHRRHHRKNKSNHGHRKSELNSHHYSNLERMLNEDHRRFKRQKQFDHIYDRKISHGGNAFNFSDDNSISSFENNLLTCYDGKILLNQNFPPSSQCFNVTFLESGTHMVSKH</sequence>
<dbReference type="PANTHER" id="PTHR39077:SF2">
    <property type="entry name" value="E3 UBIQUITIN-PROTEIN LIGASE APD1-4 MIDDLE DOMAIN-CONTAINING PROTEIN"/>
    <property type="match status" value="1"/>
</dbReference>
<dbReference type="Pfam" id="PF16040">
    <property type="entry name" value="APD1-4_N"/>
    <property type="match status" value="1"/>
</dbReference>
<evidence type="ECO:0000313" key="4">
    <source>
        <dbReference type="EMBL" id="JAI14758.1"/>
    </source>
</evidence>
<evidence type="ECO:0000256" key="1">
    <source>
        <dbReference type="SAM" id="MobiDB-lite"/>
    </source>
</evidence>
<keyword evidence="2" id="KW-0472">Membrane</keyword>
<proteinExistence type="evidence at transcript level"/>
<dbReference type="InterPro" id="IPR032008">
    <property type="entry name" value="APD1-4_N"/>
</dbReference>
<feature type="transmembrane region" description="Helical" evidence="2">
    <location>
        <begin position="7"/>
        <end position="28"/>
    </location>
</feature>
<evidence type="ECO:0000259" key="3">
    <source>
        <dbReference type="Pfam" id="PF16040"/>
    </source>
</evidence>
<dbReference type="EMBL" id="GDAI01002845">
    <property type="protein sequence ID" value="JAI14758.1"/>
    <property type="molecule type" value="mRNA"/>
</dbReference>
<feature type="domain" description="E3 ubiquitin-protein ligase APD1-4 N-terminal" evidence="3">
    <location>
        <begin position="65"/>
        <end position="134"/>
    </location>
</feature>
<dbReference type="AlphaFoldDB" id="A0A0K8TKT1"/>
<protein>
    <recommendedName>
        <fullName evidence="3">E3 ubiquitin-protein ligase APD1-4 N-terminal domain-containing protein</fullName>
    </recommendedName>
</protein>
<feature type="region of interest" description="Disordered" evidence="1">
    <location>
        <begin position="279"/>
        <end position="320"/>
    </location>
</feature>
<accession>A0A0K8TKT1</accession>
<dbReference type="PANTHER" id="PTHR39077">
    <property type="entry name" value="DUF4793 DOMAIN-CONTAINING PROTEIN"/>
    <property type="match status" value="1"/>
</dbReference>
<keyword evidence="2" id="KW-0812">Transmembrane</keyword>
<name>A0A0K8TKT1_TABBR</name>